<dbReference type="VEuPathDB" id="FungiDB:B9J08_005467"/>
<dbReference type="VEuPathDB" id="FungiDB:CJJ07_002982"/>
<proteinExistence type="inferred from homology"/>
<dbReference type="GO" id="GO:0034975">
    <property type="term" value="P:protein folding in endoplasmic reticulum"/>
    <property type="evidence" value="ECO:0007669"/>
    <property type="project" value="TreeGrafter"/>
</dbReference>
<dbReference type="PANTHER" id="PTHR13116">
    <property type="entry name" value="ER MEMBRANE PROTEIN COMPLEX SUBUNIT 3"/>
    <property type="match status" value="1"/>
</dbReference>
<feature type="transmembrane region" description="Helical" evidence="7">
    <location>
        <begin position="13"/>
        <end position="33"/>
    </location>
</feature>
<dbReference type="VEuPathDB" id="FungiDB:CJI96_0004762"/>
<dbReference type="VEuPathDB" id="FungiDB:CJI97_005550"/>
<evidence type="ECO:0000256" key="3">
    <source>
        <dbReference type="ARBA" id="ARBA00020822"/>
    </source>
</evidence>
<dbReference type="PANTHER" id="PTHR13116:SF5">
    <property type="entry name" value="ER MEMBRANE PROTEIN COMPLEX SUBUNIT 3"/>
    <property type="match status" value="1"/>
</dbReference>
<dbReference type="InterPro" id="IPR002809">
    <property type="entry name" value="EMC3/TMCO1"/>
</dbReference>
<evidence type="ECO:0000256" key="1">
    <source>
        <dbReference type="ARBA" id="ARBA00004141"/>
    </source>
</evidence>
<accession>A0A0L0NRV1</accession>
<dbReference type="Proteomes" id="UP000037122">
    <property type="component" value="Unassembled WGS sequence"/>
</dbReference>
<comment type="caution">
    <text evidence="8">The sequence shown here is derived from an EMBL/GenBank/DDBJ whole genome shotgun (WGS) entry which is preliminary data.</text>
</comment>
<evidence type="ECO:0000313" key="8">
    <source>
        <dbReference type="EMBL" id="KND96892.1"/>
    </source>
</evidence>
<comment type="similarity">
    <text evidence="2">Belongs to the EMC3 family.</text>
</comment>
<sequence>MIDEITLDPQLKYWMLLPITVAMVLVGLLRSNVTYLITPRPKLDPVKNAREKYVRD</sequence>
<evidence type="ECO:0000256" key="6">
    <source>
        <dbReference type="ARBA" id="ARBA00023136"/>
    </source>
</evidence>
<gene>
    <name evidence="8" type="ORF">QG37_06762</name>
</gene>
<evidence type="ECO:0000256" key="2">
    <source>
        <dbReference type="ARBA" id="ARBA00005376"/>
    </source>
</evidence>
<name>A0A0L0NRV1_CANAR</name>
<organism evidence="8 9">
    <name type="scientific">Candidozyma auris</name>
    <name type="common">Yeast</name>
    <name type="synonym">Candida auris</name>
    <dbReference type="NCBI Taxonomy" id="498019"/>
    <lineage>
        <taxon>Eukaryota</taxon>
        <taxon>Fungi</taxon>
        <taxon>Dikarya</taxon>
        <taxon>Ascomycota</taxon>
        <taxon>Saccharomycotina</taxon>
        <taxon>Pichiomycetes</taxon>
        <taxon>Metschnikowiaceae</taxon>
        <taxon>Candidozyma</taxon>
    </lineage>
</organism>
<evidence type="ECO:0000256" key="4">
    <source>
        <dbReference type="ARBA" id="ARBA00022692"/>
    </source>
</evidence>
<dbReference type="AlphaFoldDB" id="A0A0L0NRV1"/>
<dbReference type="Pfam" id="PF01956">
    <property type="entry name" value="EMC3_TMCO1"/>
    <property type="match status" value="1"/>
</dbReference>
<reference evidence="9" key="1">
    <citation type="journal article" date="2015" name="BMC Genomics">
        <title>Draft genome of a commonly misdiagnosed multidrug resistant pathogen Candida auris.</title>
        <authorList>
            <person name="Chatterjee S."/>
            <person name="Alampalli S.V."/>
            <person name="Nageshan R.K."/>
            <person name="Chettiar S.T."/>
            <person name="Joshi S."/>
            <person name="Tatu U.S."/>
        </authorList>
    </citation>
    <scope>NUCLEOTIDE SEQUENCE [LARGE SCALE GENOMIC DNA]</scope>
    <source>
        <strain evidence="9">6684</strain>
    </source>
</reference>
<dbReference type="VEuPathDB" id="FungiDB:QG37_06762"/>
<keyword evidence="5 7" id="KW-1133">Transmembrane helix</keyword>
<comment type="subcellular location">
    <subcellularLocation>
        <location evidence="1">Membrane</location>
        <topology evidence="1">Multi-pass membrane protein</topology>
    </subcellularLocation>
</comment>
<evidence type="ECO:0000256" key="5">
    <source>
        <dbReference type="ARBA" id="ARBA00022989"/>
    </source>
</evidence>
<keyword evidence="6 7" id="KW-0472">Membrane</keyword>
<evidence type="ECO:0000313" key="9">
    <source>
        <dbReference type="Proteomes" id="UP000037122"/>
    </source>
</evidence>
<keyword evidence="4 7" id="KW-0812">Transmembrane</keyword>
<dbReference type="GO" id="GO:0072546">
    <property type="term" value="C:EMC complex"/>
    <property type="evidence" value="ECO:0007669"/>
    <property type="project" value="TreeGrafter"/>
</dbReference>
<protein>
    <recommendedName>
        <fullName evidence="3">ER membrane protein complex subunit 3</fullName>
    </recommendedName>
</protein>
<dbReference type="InterPro" id="IPR008568">
    <property type="entry name" value="EMC3"/>
</dbReference>
<evidence type="ECO:0000256" key="7">
    <source>
        <dbReference type="SAM" id="Phobius"/>
    </source>
</evidence>
<dbReference type="EMBL" id="LGST01000048">
    <property type="protein sequence ID" value="KND96892.1"/>
    <property type="molecule type" value="Genomic_DNA"/>
</dbReference>